<sequence length="62" mass="6552">MREARERDEWLSARTVTGRGGVVCDLVMVAVPLVKAGQGLARARSWLGQGLGGNGLSQSNVD</sequence>
<reference evidence="1 2" key="1">
    <citation type="submission" date="2019-05" db="EMBL/GenBank/DDBJ databases">
        <title>Another draft genome of Portunus trituberculatus and its Hox gene families provides insights of decapod evolution.</title>
        <authorList>
            <person name="Jeong J.-H."/>
            <person name="Song I."/>
            <person name="Kim S."/>
            <person name="Choi T."/>
            <person name="Kim D."/>
            <person name="Ryu S."/>
            <person name="Kim W."/>
        </authorList>
    </citation>
    <scope>NUCLEOTIDE SEQUENCE [LARGE SCALE GENOMIC DNA]</scope>
    <source>
        <tissue evidence="1">Muscle</tissue>
    </source>
</reference>
<dbReference type="Proteomes" id="UP000324222">
    <property type="component" value="Unassembled WGS sequence"/>
</dbReference>
<dbReference type="AlphaFoldDB" id="A0A5B7JVZ5"/>
<organism evidence="1 2">
    <name type="scientific">Portunus trituberculatus</name>
    <name type="common">Swimming crab</name>
    <name type="synonym">Neptunus trituberculatus</name>
    <dbReference type="NCBI Taxonomy" id="210409"/>
    <lineage>
        <taxon>Eukaryota</taxon>
        <taxon>Metazoa</taxon>
        <taxon>Ecdysozoa</taxon>
        <taxon>Arthropoda</taxon>
        <taxon>Crustacea</taxon>
        <taxon>Multicrustacea</taxon>
        <taxon>Malacostraca</taxon>
        <taxon>Eumalacostraca</taxon>
        <taxon>Eucarida</taxon>
        <taxon>Decapoda</taxon>
        <taxon>Pleocyemata</taxon>
        <taxon>Brachyura</taxon>
        <taxon>Eubrachyura</taxon>
        <taxon>Portunoidea</taxon>
        <taxon>Portunidae</taxon>
        <taxon>Portuninae</taxon>
        <taxon>Portunus</taxon>
    </lineage>
</organism>
<proteinExistence type="predicted"/>
<evidence type="ECO:0000313" key="1">
    <source>
        <dbReference type="EMBL" id="MPC96514.1"/>
    </source>
</evidence>
<accession>A0A5B7JVZ5</accession>
<evidence type="ECO:0000313" key="2">
    <source>
        <dbReference type="Proteomes" id="UP000324222"/>
    </source>
</evidence>
<gene>
    <name evidence="1" type="ORF">E2C01_091777</name>
</gene>
<comment type="caution">
    <text evidence="1">The sequence shown here is derived from an EMBL/GenBank/DDBJ whole genome shotgun (WGS) entry which is preliminary data.</text>
</comment>
<dbReference type="EMBL" id="VSRR010106270">
    <property type="protein sequence ID" value="MPC96514.1"/>
    <property type="molecule type" value="Genomic_DNA"/>
</dbReference>
<keyword evidence="2" id="KW-1185">Reference proteome</keyword>
<name>A0A5B7JVZ5_PORTR</name>
<protein>
    <submittedName>
        <fullName evidence="1">Uncharacterized protein</fullName>
    </submittedName>
</protein>